<dbReference type="InterPro" id="IPR029044">
    <property type="entry name" value="Nucleotide-diphossugar_trans"/>
</dbReference>
<organism evidence="1">
    <name type="scientific">marine sediment metagenome</name>
    <dbReference type="NCBI Taxonomy" id="412755"/>
    <lineage>
        <taxon>unclassified sequences</taxon>
        <taxon>metagenomes</taxon>
        <taxon>ecological metagenomes</taxon>
    </lineage>
</organism>
<evidence type="ECO:0000313" key="1">
    <source>
        <dbReference type="EMBL" id="GAH43564.1"/>
    </source>
</evidence>
<dbReference type="AlphaFoldDB" id="X1GPN7"/>
<evidence type="ECO:0008006" key="2">
    <source>
        <dbReference type="Google" id="ProtNLM"/>
    </source>
</evidence>
<reference evidence="1" key="1">
    <citation type="journal article" date="2014" name="Front. Microbiol.">
        <title>High frequency of phylogenetically diverse reductive dehalogenase-homologous genes in deep subseafloor sedimentary metagenomes.</title>
        <authorList>
            <person name="Kawai M."/>
            <person name="Futagami T."/>
            <person name="Toyoda A."/>
            <person name="Takaki Y."/>
            <person name="Nishi S."/>
            <person name="Hori S."/>
            <person name="Arai W."/>
            <person name="Tsubouchi T."/>
            <person name="Morono Y."/>
            <person name="Uchiyama I."/>
            <person name="Ito T."/>
            <person name="Fujiyama A."/>
            <person name="Inagaki F."/>
            <person name="Takami H."/>
        </authorList>
    </citation>
    <scope>NUCLEOTIDE SEQUENCE</scope>
    <source>
        <strain evidence="1">Expedition CK06-06</strain>
    </source>
</reference>
<comment type="caution">
    <text evidence="1">The sequence shown here is derived from an EMBL/GenBank/DDBJ whole genome shotgun (WGS) entry which is preliminary data.</text>
</comment>
<accession>X1GPN7</accession>
<name>X1GPN7_9ZZZZ</name>
<protein>
    <recommendedName>
        <fullName evidence="2">Glycosyltransferase 2-like domain-containing protein</fullName>
    </recommendedName>
</protein>
<dbReference type="SUPFAM" id="SSF53448">
    <property type="entry name" value="Nucleotide-diphospho-sugar transferases"/>
    <property type="match status" value="1"/>
</dbReference>
<gene>
    <name evidence="1" type="ORF">S03H2_16833</name>
</gene>
<sequence>MWGGKPHNNNCILPVKQWKRESSQGNRVSELFGAFDTQEEQYKAGWDYIKREFGDSYVLIIDSDEVWEDKDLEKLKERVRQNPDYGAYHCALRTYVKSPFYRISPPERCRPTVVVNGHKVEQILGVRGNGINPILWMDDVFMHHFSYVRSSEDAILEKMQYLSLGDKDDYHKNWFEKYWEKIPNVHNFHPTIGEESSWKSLETVTLNDLPLAVRDNDLVKNGNK</sequence>
<dbReference type="EMBL" id="BARU01008628">
    <property type="protein sequence ID" value="GAH43564.1"/>
    <property type="molecule type" value="Genomic_DNA"/>
</dbReference>
<proteinExistence type="predicted"/>